<evidence type="ECO:0000256" key="1">
    <source>
        <dbReference type="ARBA" id="ARBA00001946"/>
    </source>
</evidence>
<evidence type="ECO:0000256" key="12">
    <source>
        <dbReference type="ARBA" id="ARBA00022842"/>
    </source>
</evidence>
<dbReference type="GO" id="GO:0005789">
    <property type="term" value="C:endoplasmic reticulum membrane"/>
    <property type="evidence" value="ECO:0007669"/>
    <property type="project" value="UniProtKB-SubCell"/>
</dbReference>
<evidence type="ECO:0000256" key="5">
    <source>
        <dbReference type="ARBA" id="ARBA00013225"/>
    </source>
</evidence>
<gene>
    <name evidence="21" type="ORF">NSK_006535</name>
</gene>
<comment type="cofactor">
    <cofactor evidence="1">
        <name>Mg(2+)</name>
        <dbReference type="ChEBI" id="CHEBI:18420"/>
    </cofactor>
</comment>
<comment type="subcellular location">
    <subcellularLocation>
        <location evidence="2">Endoplasmic reticulum membrane</location>
        <topology evidence="2">Multi-pass membrane protein</topology>
    </subcellularLocation>
</comment>
<feature type="transmembrane region" description="Helical" evidence="20">
    <location>
        <begin position="245"/>
        <end position="268"/>
    </location>
</feature>
<feature type="transmembrane region" description="Helical" evidence="20">
    <location>
        <begin position="338"/>
        <end position="362"/>
    </location>
</feature>
<feature type="region of interest" description="Disordered" evidence="19">
    <location>
        <begin position="1"/>
        <end position="28"/>
    </location>
</feature>
<feature type="transmembrane region" description="Helical" evidence="20">
    <location>
        <begin position="445"/>
        <end position="467"/>
    </location>
</feature>
<evidence type="ECO:0000313" key="22">
    <source>
        <dbReference type="Proteomes" id="UP000355283"/>
    </source>
</evidence>
<evidence type="ECO:0000256" key="19">
    <source>
        <dbReference type="SAM" id="MobiDB-lite"/>
    </source>
</evidence>
<dbReference type="CDD" id="cd06855">
    <property type="entry name" value="GT_GPT_euk"/>
    <property type="match status" value="1"/>
</dbReference>
<accession>A0A4D9CTL5</accession>
<dbReference type="OrthoDB" id="10262326at2759"/>
<keyword evidence="13 20" id="KW-1133">Transmembrane helix</keyword>
<evidence type="ECO:0000256" key="13">
    <source>
        <dbReference type="ARBA" id="ARBA00022989"/>
    </source>
</evidence>
<reference evidence="21 22" key="1">
    <citation type="submission" date="2019-01" db="EMBL/GenBank/DDBJ databases">
        <title>Nuclear Genome Assembly of the Microalgal Biofuel strain Nannochloropsis salina CCMP1776.</title>
        <authorList>
            <person name="Hovde B."/>
        </authorList>
    </citation>
    <scope>NUCLEOTIDE SEQUENCE [LARGE SCALE GENOMIC DNA]</scope>
    <source>
        <strain evidence="21 22">CCMP1776</strain>
    </source>
</reference>
<dbReference type="GO" id="GO:0006488">
    <property type="term" value="P:dolichol-linked oligosaccharide biosynthetic process"/>
    <property type="evidence" value="ECO:0007669"/>
    <property type="project" value="InterPro"/>
</dbReference>
<evidence type="ECO:0000256" key="7">
    <source>
        <dbReference type="ARBA" id="ARBA00022676"/>
    </source>
</evidence>
<dbReference type="InterPro" id="IPR000715">
    <property type="entry name" value="Glycosyl_transferase_4"/>
</dbReference>
<keyword evidence="9 20" id="KW-0812">Transmembrane</keyword>
<dbReference type="UniPathway" id="UPA00378"/>
<dbReference type="EMBL" id="SDOX01000119">
    <property type="protein sequence ID" value="TFJ82206.1"/>
    <property type="molecule type" value="Genomic_DNA"/>
</dbReference>
<evidence type="ECO:0000313" key="21">
    <source>
        <dbReference type="EMBL" id="TFJ82206.1"/>
    </source>
</evidence>
<evidence type="ECO:0000256" key="3">
    <source>
        <dbReference type="ARBA" id="ARBA00004922"/>
    </source>
</evidence>
<keyword evidence="12" id="KW-0460">Magnesium</keyword>
<feature type="transmembrane region" description="Helical" evidence="20">
    <location>
        <begin position="274"/>
        <end position="293"/>
    </location>
</feature>
<feature type="transmembrane region" description="Helical" evidence="20">
    <location>
        <begin position="75"/>
        <end position="94"/>
    </location>
</feature>
<organism evidence="21 22">
    <name type="scientific">Nannochloropsis salina CCMP1776</name>
    <dbReference type="NCBI Taxonomy" id="1027361"/>
    <lineage>
        <taxon>Eukaryota</taxon>
        <taxon>Sar</taxon>
        <taxon>Stramenopiles</taxon>
        <taxon>Ochrophyta</taxon>
        <taxon>Eustigmatophyceae</taxon>
        <taxon>Eustigmatales</taxon>
        <taxon>Monodopsidaceae</taxon>
        <taxon>Microchloropsis</taxon>
        <taxon>Microchloropsis salina</taxon>
    </lineage>
</organism>
<dbReference type="Pfam" id="PF00953">
    <property type="entry name" value="Glycos_transf_4"/>
    <property type="match status" value="1"/>
</dbReference>
<evidence type="ECO:0000256" key="11">
    <source>
        <dbReference type="ARBA" id="ARBA00022824"/>
    </source>
</evidence>
<dbReference type="PANTHER" id="PTHR10571:SF0">
    <property type="entry name" value="UDP-N-ACETYLGLUCOSAMINE--DOLICHYL-PHOSPHATE N-ACETYLGLUCOSAMINEPHOSPHOTRANSFERASE"/>
    <property type="match status" value="1"/>
</dbReference>
<keyword evidence="14 20" id="KW-0472">Membrane</keyword>
<feature type="compositionally biased region" description="Low complexity" evidence="19">
    <location>
        <begin position="17"/>
        <end position="28"/>
    </location>
</feature>
<keyword evidence="10" id="KW-0479">Metal-binding</keyword>
<proteinExistence type="inferred from homology"/>
<dbReference type="GO" id="GO:0046872">
    <property type="term" value="F:metal ion binding"/>
    <property type="evidence" value="ECO:0007669"/>
    <property type="project" value="UniProtKB-KW"/>
</dbReference>
<evidence type="ECO:0000256" key="16">
    <source>
        <dbReference type="ARBA" id="ARBA00033238"/>
    </source>
</evidence>
<dbReference type="GO" id="GO:0003975">
    <property type="term" value="F:UDP-N-acetylglucosamine-dolichyl-phosphate N-acetylglucosaminephosphotransferase activity"/>
    <property type="evidence" value="ECO:0007669"/>
    <property type="project" value="UniProtKB-EC"/>
</dbReference>
<evidence type="ECO:0000256" key="14">
    <source>
        <dbReference type="ARBA" id="ARBA00023136"/>
    </source>
</evidence>
<comment type="caution">
    <text evidence="21">The sequence shown here is derived from an EMBL/GenBank/DDBJ whole genome shotgun (WGS) entry which is preliminary data.</text>
</comment>
<evidence type="ECO:0000256" key="10">
    <source>
        <dbReference type="ARBA" id="ARBA00022723"/>
    </source>
</evidence>
<dbReference type="EC" id="2.7.8.15" evidence="5"/>
<evidence type="ECO:0000256" key="8">
    <source>
        <dbReference type="ARBA" id="ARBA00022679"/>
    </source>
</evidence>
<feature type="transmembrane region" description="Helical" evidence="20">
    <location>
        <begin position="180"/>
        <end position="202"/>
    </location>
</feature>
<evidence type="ECO:0000256" key="6">
    <source>
        <dbReference type="ARBA" id="ARBA00017659"/>
    </source>
</evidence>
<evidence type="ECO:0000256" key="4">
    <source>
        <dbReference type="ARBA" id="ARBA00009317"/>
    </source>
</evidence>
<dbReference type="InterPro" id="IPR033895">
    <property type="entry name" value="GPT"/>
</dbReference>
<dbReference type="AlphaFoldDB" id="A0A4D9CTL5"/>
<comment type="catalytic activity">
    <reaction evidence="18">
        <text>a di-trans,poly-cis-dolichyl phosphate + UDP-N-acetyl-alpha-D-glucosamine = an N-acetyl-alpha-D-glucosaminyl-diphospho-di-trans,poly-cis-dolichol + UMP</text>
        <dbReference type="Rhea" id="RHEA:13289"/>
        <dbReference type="Rhea" id="RHEA-COMP:19498"/>
        <dbReference type="Rhea" id="RHEA-COMP:19507"/>
        <dbReference type="ChEBI" id="CHEBI:57683"/>
        <dbReference type="ChEBI" id="CHEBI:57705"/>
        <dbReference type="ChEBI" id="CHEBI:57865"/>
        <dbReference type="ChEBI" id="CHEBI:58427"/>
        <dbReference type="EC" id="2.7.8.15"/>
    </reaction>
    <physiologicalReaction direction="left-to-right" evidence="18">
        <dbReference type="Rhea" id="RHEA:13290"/>
    </physiologicalReaction>
</comment>
<comment type="similarity">
    <text evidence="4">Belongs to the glycosyltransferase 4 family.</text>
</comment>
<comment type="function">
    <text evidence="17">UDP-N-acetylglucosamine--dolichyl-phosphate N-acetylglucosaminephosphotransferase that operates in the biosynthetic pathway of dolichol-linked oligosaccharides, the glycan precursors employed in protein asparagine (N)-glycosylation. The assembly of dolichol-linked oligosaccharides begins on the cytosolic side of the endoplasmic reticulum membrane and finishes in its lumen. The sequential addition of sugars to dolichol pyrophosphate produces dolichol-linked oligosaccharides containing fourteen sugars, including two GlcNAcs, nine mannoses and three glucoses. Once assembled, the oligosaccharide is transferred from the lipid to nascent proteins by oligosaccharyltransferases. Catalyzes the initial step of dolichol-linked oligosaccharide biosynthesis, transfering GlcNAc-1-P from cytosolic UDP-GlcNAc onto the carrier lipid dolichyl phosphate (P-dolichol), yielding GlcNAc-P-P-dolichol embedded in the cytoplasmic leaflet of the endoplasmic reticulum membrane.</text>
</comment>
<dbReference type="GO" id="GO:0016757">
    <property type="term" value="F:glycosyltransferase activity"/>
    <property type="evidence" value="ECO:0007669"/>
    <property type="project" value="UniProtKB-KW"/>
</dbReference>
<evidence type="ECO:0000256" key="18">
    <source>
        <dbReference type="ARBA" id="ARBA00045078"/>
    </source>
</evidence>
<evidence type="ECO:0000256" key="15">
    <source>
        <dbReference type="ARBA" id="ARBA00029567"/>
    </source>
</evidence>
<evidence type="ECO:0000256" key="17">
    <source>
        <dbReference type="ARBA" id="ARBA00044717"/>
    </source>
</evidence>
<feature type="transmembrane region" description="Helical" evidence="20">
    <location>
        <begin position="124"/>
        <end position="142"/>
    </location>
</feature>
<keyword evidence="11" id="KW-0256">Endoplasmic reticulum</keyword>
<keyword evidence="8" id="KW-0808">Transferase</keyword>
<keyword evidence="22" id="KW-1185">Reference proteome</keyword>
<sequence length="472" mass="51599">MVATRSKAKGASGALVSSPSPSASRRPIPSDLSNRLWDAFYVVLLLTAPLKLLLDVPVDAFGRESANARKYILEQLGLAAAGCSGVVYMVNVMGEYCRRKQQTGKDLCKKGTPLGDVPIPESQGLAPGIIYLIIIIACQLLYTQSPESLANYNSSLLSICFMLFLGFVDDVLDLPWRFKLILPPIATLPLLCSYSGSTSVIIPKPLRGLLWRHSDGGGLTPLGQLLSLFVTIDGQAQGKIVELGLFFMIYMALLAVFCTNAINIYAGINGLEAGQSLVIAVGVLAFTLTEILYENDGKASPTQVLSLTLVLPFIGVVLGLLYHNFYPARAFVGDTFCYFAGMTFAVIGVHGHFSKTLCFLFLPQIANFLLSLPQLFKIVPCPRHRLPRVDPSLDRLLPSLCPCASEEHRWAKRLFGLPPDSDHFINLTLINAVLRVVGPLHERTLCLLLLLLQVVCCLGTMFLRFYLANMFT</sequence>
<feature type="transmembrane region" description="Helical" evidence="20">
    <location>
        <begin position="305"/>
        <end position="326"/>
    </location>
</feature>
<evidence type="ECO:0000256" key="9">
    <source>
        <dbReference type="ARBA" id="ARBA00022692"/>
    </source>
</evidence>
<name>A0A4D9CTL5_9STRA</name>
<feature type="transmembrane region" description="Helical" evidence="20">
    <location>
        <begin position="149"/>
        <end position="168"/>
    </location>
</feature>
<evidence type="ECO:0000256" key="20">
    <source>
        <dbReference type="SAM" id="Phobius"/>
    </source>
</evidence>
<dbReference type="Proteomes" id="UP000355283">
    <property type="component" value="Unassembled WGS sequence"/>
</dbReference>
<dbReference type="PANTHER" id="PTHR10571">
    <property type="entry name" value="UDP-N-ACETYLGLUCOSAMINE--DOLICHYL-PHOSPHATE N-ACETYLGLUCOSAMINEPHOSPHOTRANSFERASE"/>
    <property type="match status" value="1"/>
</dbReference>
<evidence type="ECO:0000256" key="2">
    <source>
        <dbReference type="ARBA" id="ARBA00004477"/>
    </source>
</evidence>
<comment type="pathway">
    <text evidence="3">Protein modification; protein glycosylation.</text>
</comment>
<protein>
    <recommendedName>
        <fullName evidence="6">UDP-N-acetylglucosamine--dolichyl-phosphate N-acetylglucosaminephosphotransferase</fullName>
        <ecNumber evidence="5">2.7.8.15</ecNumber>
    </recommendedName>
    <alternativeName>
        <fullName evidence="15">GlcNAc-1-P transferase</fullName>
    </alternativeName>
    <alternativeName>
        <fullName evidence="16">N-acetylglucosamine-1-phosphate transferase</fullName>
    </alternativeName>
</protein>
<keyword evidence="7" id="KW-0328">Glycosyltransferase</keyword>